<reference evidence="2" key="2">
    <citation type="submission" date="2021-08" db="EMBL/GenBank/DDBJ databases">
        <authorList>
            <person name="Tani A."/>
            <person name="Ola A."/>
            <person name="Ogura Y."/>
            <person name="Katsura K."/>
            <person name="Hayashi T."/>
        </authorList>
    </citation>
    <scope>NUCLEOTIDE SEQUENCE</scope>
    <source>
        <strain evidence="2">DSM 16372</strain>
    </source>
</reference>
<evidence type="ECO:0008006" key="4">
    <source>
        <dbReference type="Google" id="ProtNLM"/>
    </source>
</evidence>
<evidence type="ECO:0000256" key="1">
    <source>
        <dbReference type="SAM" id="SignalP"/>
    </source>
</evidence>
<reference evidence="2" key="1">
    <citation type="journal article" date="2016" name="Front. Microbiol.">
        <title>Genome Sequence of the Piezophilic, Mesophilic Sulfate-Reducing Bacterium Desulfovibrio indicus J2T.</title>
        <authorList>
            <person name="Cao J."/>
            <person name="Maignien L."/>
            <person name="Shao Z."/>
            <person name="Alain K."/>
            <person name="Jebbar M."/>
        </authorList>
    </citation>
    <scope>NUCLEOTIDE SEQUENCE</scope>
    <source>
        <strain evidence="2">DSM 16372</strain>
    </source>
</reference>
<dbReference type="RefSeq" id="WP_238230240.1">
    <property type="nucleotide sequence ID" value="NZ_BPQO01000011.1"/>
</dbReference>
<gene>
    <name evidence="2" type="ORF">BHAOGJBA_2944</name>
</gene>
<feature type="chain" id="PRO_5043607528" description="Lysozyme inhibitor LprI N-terminal domain-containing protein" evidence="1">
    <location>
        <begin position="21"/>
        <end position="124"/>
    </location>
</feature>
<sequence>MMRQSAFVLLAMLCVPHAQAAPRADYEGIWARTEAECRDRDGPNSRTLIEMGGKDGPLFDRYENHCRIERVTGGAGSHELTLRCFEFWEEFRKNGVSNRATARLVQKSARSLRIDGESYTRCRR</sequence>
<evidence type="ECO:0000313" key="2">
    <source>
        <dbReference type="EMBL" id="GJD89417.1"/>
    </source>
</evidence>
<dbReference type="EMBL" id="BPQO01000011">
    <property type="protein sequence ID" value="GJD89417.1"/>
    <property type="molecule type" value="Genomic_DNA"/>
</dbReference>
<keyword evidence="1" id="KW-0732">Signal</keyword>
<name>A0AAV4ZMN9_9HYPH</name>
<dbReference type="AlphaFoldDB" id="A0AAV4ZMN9"/>
<proteinExistence type="predicted"/>
<dbReference type="Proteomes" id="UP001055247">
    <property type="component" value="Unassembled WGS sequence"/>
</dbReference>
<accession>A0AAV4ZMN9</accession>
<protein>
    <recommendedName>
        <fullName evidence="4">Lysozyme inhibitor LprI N-terminal domain-containing protein</fullName>
    </recommendedName>
</protein>
<comment type="caution">
    <text evidence="2">The sequence shown here is derived from an EMBL/GenBank/DDBJ whole genome shotgun (WGS) entry which is preliminary data.</text>
</comment>
<organism evidence="2 3">
    <name type="scientific">Methylobacterium hispanicum</name>
    <dbReference type="NCBI Taxonomy" id="270350"/>
    <lineage>
        <taxon>Bacteria</taxon>
        <taxon>Pseudomonadati</taxon>
        <taxon>Pseudomonadota</taxon>
        <taxon>Alphaproteobacteria</taxon>
        <taxon>Hyphomicrobiales</taxon>
        <taxon>Methylobacteriaceae</taxon>
        <taxon>Methylobacterium</taxon>
    </lineage>
</organism>
<feature type="signal peptide" evidence="1">
    <location>
        <begin position="1"/>
        <end position="20"/>
    </location>
</feature>
<evidence type="ECO:0000313" key="3">
    <source>
        <dbReference type="Proteomes" id="UP001055247"/>
    </source>
</evidence>
<keyword evidence="3" id="KW-1185">Reference proteome</keyword>